<keyword evidence="2" id="KW-1185">Reference proteome</keyword>
<dbReference type="EMBL" id="BLLK01000019">
    <property type="protein sequence ID" value="GFH43976.1"/>
    <property type="molecule type" value="Genomic_DNA"/>
</dbReference>
<sequence>MAVLAGLDAALQGKSNLMLLSGSWIYTMVLLAPTAKVQRNAGIDGECPGGICPLLSCCCFCLSTLHSSQSTVVSSCTDGAFGSPCATGSDCSSSFCVSGSCNDGALGFYAQLAAIVAQQFVNQVSVLILAPHVHLAATVAHQSVS</sequence>
<evidence type="ECO:0000313" key="2">
    <source>
        <dbReference type="Proteomes" id="UP001054902"/>
    </source>
</evidence>
<gene>
    <name evidence="1" type="ORF">CTEN210_00450</name>
</gene>
<comment type="caution">
    <text evidence="1">The sequence shown here is derived from an EMBL/GenBank/DDBJ whole genome shotgun (WGS) entry which is preliminary data.</text>
</comment>
<dbReference type="Proteomes" id="UP001054902">
    <property type="component" value="Unassembled WGS sequence"/>
</dbReference>
<accession>A0AAD3CDV2</accession>
<proteinExistence type="predicted"/>
<protein>
    <submittedName>
        <fullName evidence="1">Uncharacterized protein</fullName>
    </submittedName>
</protein>
<name>A0AAD3CDV2_9STRA</name>
<dbReference type="AlphaFoldDB" id="A0AAD3CDV2"/>
<organism evidence="1 2">
    <name type="scientific">Chaetoceros tenuissimus</name>
    <dbReference type="NCBI Taxonomy" id="426638"/>
    <lineage>
        <taxon>Eukaryota</taxon>
        <taxon>Sar</taxon>
        <taxon>Stramenopiles</taxon>
        <taxon>Ochrophyta</taxon>
        <taxon>Bacillariophyta</taxon>
        <taxon>Coscinodiscophyceae</taxon>
        <taxon>Chaetocerotophycidae</taxon>
        <taxon>Chaetocerotales</taxon>
        <taxon>Chaetocerotaceae</taxon>
        <taxon>Chaetoceros</taxon>
    </lineage>
</organism>
<reference evidence="1 2" key="1">
    <citation type="journal article" date="2021" name="Sci. Rep.">
        <title>The genome of the diatom Chaetoceros tenuissimus carries an ancient integrated fragment of an extant virus.</title>
        <authorList>
            <person name="Hongo Y."/>
            <person name="Kimura K."/>
            <person name="Takaki Y."/>
            <person name="Yoshida Y."/>
            <person name="Baba S."/>
            <person name="Kobayashi G."/>
            <person name="Nagasaki K."/>
            <person name="Hano T."/>
            <person name="Tomaru Y."/>
        </authorList>
    </citation>
    <scope>NUCLEOTIDE SEQUENCE [LARGE SCALE GENOMIC DNA]</scope>
    <source>
        <strain evidence="1 2">NIES-3715</strain>
    </source>
</reference>
<evidence type="ECO:0000313" key="1">
    <source>
        <dbReference type="EMBL" id="GFH43976.1"/>
    </source>
</evidence>